<feature type="transmembrane region" description="Helical" evidence="1">
    <location>
        <begin position="21"/>
        <end position="44"/>
    </location>
</feature>
<dbReference type="Pfam" id="PF06772">
    <property type="entry name" value="LtrA"/>
    <property type="match status" value="1"/>
</dbReference>
<protein>
    <recommendedName>
        <fullName evidence="4">Low temperature requirement protein A</fullName>
    </recommendedName>
</protein>
<sequence>MSALNLIPLVRRMGPRDPHEAHRVASPLELFFDLVFVVAIASAAAELHHGLSAAHYEAILGFSLVFFAIWWAWMNYAWFASAYDCDDVVYRLLTFAIMAGSLLLAAGVPDLFDDGQSIAVVTGYAVMRLAMVALWLRVARGDTPHRTTAMTYAVGITVVQVLWIARLALHGDGVLYATFGLLVLAEVAVPVVAEQRGGATPFHPHHIAERYGLFTIIVLGEVILASVQAIQGVLAEPAAAGSNAGHGVLPAAEGGGGSGLTPGLVLLAVGGLLIVFSLWWLYFKRDHVDLIGQGRTMTWVYSYAHVLVFAAVAAVGAGLAAAVDVVQHDAVASSRAIAFALAVPVAVYALVLAALHAAADRDPRTAVPAVALSVAVLLVAALGLDMPLAVLLIGLAMAGAVAQHVVVAQRRLAGAAT</sequence>
<gene>
    <name evidence="2" type="ORF">GCM10009867_19840</name>
</gene>
<evidence type="ECO:0000256" key="1">
    <source>
        <dbReference type="SAM" id="Phobius"/>
    </source>
</evidence>
<keyword evidence="1" id="KW-1133">Transmembrane helix</keyword>
<feature type="transmembrane region" description="Helical" evidence="1">
    <location>
        <begin position="388"/>
        <end position="407"/>
    </location>
</feature>
<keyword evidence="1" id="KW-0472">Membrane</keyword>
<dbReference type="PANTHER" id="PTHR36840">
    <property type="entry name" value="BLL5714 PROTEIN"/>
    <property type="match status" value="1"/>
</dbReference>
<feature type="transmembrane region" description="Helical" evidence="1">
    <location>
        <begin position="303"/>
        <end position="323"/>
    </location>
</feature>
<feature type="transmembrane region" description="Helical" evidence="1">
    <location>
        <begin position="56"/>
        <end position="76"/>
    </location>
</feature>
<organism evidence="2 3">
    <name type="scientific">Pedococcus aerophilus</name>
    <dbReference type="NCBI Taxonomy" id="436356"/>
    <lineage>
        <taxon>Bacteria</taxon>
        <taxon>Bacillati</taxon>
        <taxon>Actinomycetota</taxon>
        <taxon>Actinomycetes</taxon>
        <taxon>Micrococcales</taxon>
        <taxon>Intrasporangiaceae</taxon>
        <taxon>Pedococcus</taxon>
    </lineage>
</organism>
<feature type="transmembrane region" description="Helical" evidence="1">
    <location>
        <begin position="175"/>
        <end position="193"/>
    </location>
</feature>
<reference evidence="2 3" key="1">
    <citation type="journal article" date="2019" name="Int. J. Syst. Evol. Microbiol.">
        <title>The Global Catalogue of Microorganisms (GCM) 10K type strain sequencing project: providing services to taxonomists for standard genome sequencing and annotation.</title>
        <authorList>
            <consortium name="The Broad Institute Genomics Platform"/>
            <consortium name="The Broad Institute Genome Sequencing Center for Infectious Disease"/>
            <person name="Wu L."/>
            <person name="Ma J."/>
        </authorList>
    </citation>
    <scope>NUCLEOTIDE SEQUENCE [LARGE SCALE GENOMIC DNA]</scope>
    <source>
        <strain evidence="2 3">JCM 16378</strain>
    </source>
</reference>
<evidence type="ECO:0000313" key="3">
    <source>
        <dbReference type="Proteomes" id="UP001501326"/>
    </source>
</evidence>
<dbReference type="RefSeq" id="WP_344192672.1">
    <property type="nucleotide sequence ID" value="NZ_BAAARN010000001.1"/>
</dbReference>
<feature type="transmembrane region" description="Helical" evidence="1">
    <location>
        <begin position="118"/>
        <end position="138"/>
    </location>
</feature>
<name>A0ABN3UN67_9MICO</name>
<comment type="caution">
    <text evidence="2">The sequence shown here is derived from an EMBL/GenBank/DDBJ whole genome shotgun (WGS) entry which is preliminary data.</text>
</comment>
<feature type="transmembrane region" description="Helical" evidence="1">
    <location>
        <begin position="365"/>
        <end position="382"/>
    </location>
</feature>
<feature type="transmembrane region" description="Helical" evidence="1">
    <location>
        <begin position="88"/>
        <end position="106"/>
    </location>
</feature>
<evidence type="ECO:0008006" key="4">
    <source>
        <dbReference type="Google" id="ProtNLM"/>
    </source>
</evidence>
<dbReference type="Proteomes" id="UP001501326">
    <property type="component" value="Unassembled WGS sequence"/>
</dbReference>
<feature type="transmembrane region" description="Helical" evidence="1">
    <location>
        <begin position="150"/>
        <end position="169"/>
    </location>
</feature>
<feature type="transmembrane region" description="Helical" evidence="1">
    <location>
        <begin position="263"/>
        <end position="282"/>
    </location>
</feature>
<feature type="transmembrane region" description="Helical" evidence="1">
    <location>
        <begin position="335"/>
        <end position="358"/>
    </location>
</feature>
<evidence type="ECO:0000313" key="2">
    <source>
        <dbReference type="EMBL" id="GAA2736056.1"/>
    </source>
</evidence>
<dbReference type="EMBL" id="BAAARN010000001">
    <property type="protein sequence ID" value="GAA2736056.1"/>
    <property type="molecule type" value="Genomic_DNA"/>
</dbReference>
<accession>A0ABN3UN67</accession>
<dbReference type="PANTHER" id="PTHR36840:SF1">
    <property type="entry name" value="BLL5714 PROTEIN"/>
    <property type="match status" value="1"/>
</dbReference>
<proteinExistence type="predicted"/>
<feature type="transmembrane region" description="Helical" evidence="1">
    <location>
        <begin position="213"/>
        <end position="234"/>
    </location>
</feature>
<keyword evidence="3" id="KW-1185">Reference proteome</keyword>
<keyword evidence="1" id="KW-0812">Transmembrane</keyword>
<dbReference type="InterPro" id="IPR010640">
    <property type="entry name" value="Low_temperature_requirement_A"/>
</dbReference>